<comment type="caution">
    <text evidence="3">The sequence shown here is derived from an EMBL/GenBank/DDBJ whole genome shotgun (WGS) entry which is preliminary data.</text>
</comment>
<evidence type="ECO:0000313" key="3">
    <source>
        <dbReference type="EMBL" id="NDK38683.1"/>
    </source>
</evidence>
<evidence type="ECO:0000256" key="2">
    <source>
        <dbReference type="SAM" id="SignalP"/>
    </source>
</evidence>
<keyword evidence="2" id="KW-0732">Signal</keyword>
<protein>
    <recommendedName>
        <fullName evidence="5">Copper resistance protein NlpE</fullName>
    </recommendedName>
</protein>
<feature type="chain" id="PRO_5046756862" description="Copper resistance protein NlpE" evidence="2">
    <location>
        <begin position="22"/>
        <end position="150"/>
    </location>
</feature>
<feature type="signal peptide" evidence="2">
    <location>
        <begin position="1"/>
        <end position="21"/>
    </location>
</feature>
<feature type="region of interest" description="Disordered" evidence="1">
    <location>
        <begin position="23"/>
        <end position="43"/>
    </location>
</feature>
<feature type="compositionally biased region" description="Basic and acidic residues" evidence="1">
    <location>
        <begin position="133"/>
        <end position="142"/>
    </location>
</feature>
<feature type="region of interest" description="Disordered" evidence="1">
    <location>
        <begin position="122"/>
        <end position="150"/>
    </location>
</feature>
<evidence type="ECO:0000256" key="1">
    <source>
        <dbReference type="SAM" id="MobiDB-lite"/>
    </source>
</evidence>
<sequence>MKAARRSAILALALATLTACKREEPAAPPASETPAASTVPAQAANPVDATAVVDNSASTAAPGLDSKALAGQFGDGESVLELRADGTYLQTLQAGGSTITADGSWSAPAQGVLLLDPNSKSAEDASFQMASNDELRSTDGKHVFRRISPQ</sequence>
<accession>A0ABX0AAV1</accession>
<proteinExistence type="predicted"/>
<gene>
    <name evidence="3" type="ORF">DT603_07495</name>
</gene>
<evidence type="ECO:0000313" key="4">
    <source>
        <dbReference type="Proteomes" id="UP001429354"/>
    </source>
</evidence>
<feature type="compositionally biased region" description="Low complexity" evidence="1">
    <location>
        <begin position="29"/>
        <end position="41"/>
    </location>
</feature>
<name>A0ABX0AAV1_9GAMM</name>
<evidence type="ECO:0008006" key="5">
    <source>
        <dbReference type="Google" id="ProtNLM"/>
    </source>
</evidence>
<reference evidence="3 4" key="1">
    <citation type="submission" date="2018-07" db="EMBL/GenBank/DDBJ databases">
        <title>Whole genome Sequencing of Pseudoxanthomonas gei KCTC 32298 (T).</title>
        <authorList>
            <person name="Kumar S."/>
            <person name="Bansal K."/>
            <person name="Kaur A."/>
            <person name="Patil P."/>
            <person name="Sharma S."/>
            <person name="Patil P.B."/>
        </authorList>
    </citation>
    <scope>NUCLEOTIDE SEQUENCE [LARGE SCALE GENOMIC DNA]</scope>
    <source>
        <strain evidence="3 4">KCTC 32298</strain>
    </source>
</reference>
<dbReference type="EMBL" id="QOVG01000004">
    <property type="protein sequence ID" value="NDK38683.1"/>
    <property type="molecule type" value="Genomic_DNA"/>
</dbReference>
<dbReference type="PROSITE" id="PS51257">
    <property type="entry name" value="PROKAR_LIPOPROTEIN"/>
    <property type="match status" value="1"/>
</dbReference>
<dbReference type="RefSeq" id="WP_162349254.1">
    <property type="nucleotide sequence ID" value="NZ_QOVG01000004.1"/>
</dbReference>
<keyword evidence="4" id="KW-1185">Reference proteome</keyword>
<organism evidence="3 4">
    <name type="scientific">Pseudoxanthomonas gei</name>
    <dbReference type="NCBI Taxonomy" id="1383030"/>
    <lineage>
        <taxon>Bacteria</taxon>
        <taxon>Pseudomonadati</taxon>
        <taxon>Pseudomonadota</taxon>
        <taxon>Gammaproteobacteria</taxon>
        <taxon>Lysobacterales</taxon>
        <taxon>Lysobacteraceae</taxon>
        <taxon>Pseudoxanthomonas</taxon>
    </lineage>
</organism>
<dbReference type="Proteomes" id="UP001429354">
    <property type="component" value="Unassembled WGS sequence"/>
</dbReference>